<dbReference type="PANTHER" id="PTHR43060">
    <property type="entry name" value="3-HYDROXYISOBUTYRATE DEHYDROGENASE-LIKE 1, MITOCHONDRIAL-RELATED"/>
    <property type="match status" value="1"/>
</dbReference>
<keyword evidence="5" id="KW-0472">Membrane</keyword>
<feature type="domain" description="3-hydroxyisobutyrate dehydrogenase-like NAD-binding" evidence="7">
    <location>
        <begin position="180"/>
        <end position="286"/>
    </location>
</feature>
<protein>
    <submittedName>
        <fullName evidence="8">Putative oxidoreductase</fullName>
    </submittedName>
</protein>
<dbReference type="GO" id="GO:0051287">
    <property type="term" value="F:NAD binding"/>
    <property type="evidence" value="ECO:0007669"/>
    <property type="project" value="InterPro"/>
</dbReference>
<evidence type="ECO:0000313" key="8">
    <source>
        <dbReference type="EMBL" id="GIH19258.1"/>
    </source>
</evidence>
<dbReference type="Pfam" id="PF03446">
    <property type="entry name" value="NAD_binding_2"/>
    <property type="match status" value="1"/>
</dbReference>
<dbReference type="InterPro" id="IPR008927">
    <property type="entry name" value="6-PGluconate_DH-like_C_sf"/>
</dbReference>
<keyword evidence="9" id="KW-1185">Reference proteome</keyword>
<dbReference type="GO" id="GO:0016491">
    <property type="term" value="F:oxidoreductase activity"/>
    <property type="evidence" value="ECO:0007669"/>
    <property type="project" value="UniProtKB-KW"/>
</dbReference>
<evidence type="ECO:0000313" key="9">
    <source>
        <dbReference type="Proteomes" id="UP000642748"/>
    </source>
</evidence>
<accession>A0A8J3VV16</accession>
<evidence type="ECO:0000256" key="2">
    <source>
        <dbReference type="ARBA" id="ARBA00023002"/>
    </source>
</evidence>
<comment type="similarity">
    <text evidence="1">Belongs to the HIBADH-related family.</text>
</comment>
<keyword evidence="5" id="KW-1133">Transmembrane helix</keyword>
<dbReference type="Gene3D" id="3.40.50.720">
    <property type="entry name" value="NAD(P)-binding Rossmann-like Domain"/>
    <property type="match status" value="1"/>
</dbReference>
<keyword evidence="2" id="KW-0560">Oxidoreductase</keyword>
<evidence type="ECO:0000259" key="7">
    <source>
        <dbReference type="Pfam" id="PF14833"/>
    </source>
</evidence>
<dbReference type="SUPFAM" id="SSF48179">
    <property type="entry name" value="6-phosphogluconate dehydrogenase C-terminal domain-like"/>
    <property type="match status" value="1"/>
</dbReference>
<evidence type="ECO:0000256" key="5">
    <source>
        <dbReference type="SAM" id="Phobius"/>
    </source>
</evidence>
<comment type="caution">
    <text evidence="8">The sequence shown here is derived from an EMBL/GenBank/DDBJ whole genome shotgun (WGS) entry which is preliminary data.</text>
</comment>
<dbReference type="AlphaFoldDB" id="A0A8J3VV16"/>
<dbReference type="Proteomes" id="UP000642748">
    <property type="component" value="Unassembled WGS sequence"/>
</dbReference>
<dbReference type="InterPro" id="IPR006115">
    <property type="entry name" value="6PGDH_NADP-bd"/>
</dbReference>
<dbReference type="Pfam" id="PF14833">
    <property type="entry name" value="NAD_binding_11"/>
    <property type="match status" value="1"/>
</dbReference>
<keyword evidence="5" id="KW-0812">Transmembrane</keyword>
<reference evidence="8" key="1">
    <citation type="submission" date="2021-01" db="EMBL/GenBank/DDBJ databases">
        <title>Whole genome shotgun sequence of Rugosimonospora africana NBRC 104875.</title>
        <authorList>
            <person name="Komaki H."/>
            <person name="Tamura T."/>
        </authorList>
    </citation>
    <scope>NUCLEOTIDE SEQUENCE</scope>
    <source>
        <strain evidence="8">NBRC 104875</strain>
    </source>
</reference>
<proteinExistence type="inferred from homology"/>
<dbReference type="PANTHER" id="PTHR43060:SF15">
    <property type="entry name" value="3-HYDROXYISOBUTYRATE DEHYDROGENASE-LIKE 1, MITOCHONDRIAL-RELATED"/>
    <property type="match status" value="1"/>
</dbReference>
<dbReference type="Gene3D" id="1.10.1040.10">
    <property type="entry name" value="N-(1-d-carboxylethyl)-l-norvaline Dehydrogenase, domain 2"/>
    <property type="match status" value="1"/>
</dbReference>
<dbReference type="PIRSF" id="PIRSF000103">
    <property type="entry name" value="HIBADH"/>
    <property type="match status" value="1"/>
</dbReference>
<evidence type="ECO:0000259" key="6">
    <source>
        <dbReference type="Pfam" id="PF03446"/>
    </source>
</evidence>
<organism evidence="8 9">
    <name type="scientific">Rugosimonospora africana</name>
    <dbReference type="NCBI Taxonomy" id="556532"/>
    <lineage>
        <taxon>Bacteria</taxon>
        <taxon>Bacillati</taxon>
        <taxon>Actinomycetota</taxon>
        <taxon>Actinomycetes</taxon>
        <taxon>Micromonosporales</taxon>
        <taxon>Micromonosporaceae</taxon>
        <taxon>Rugosimonospora</taxon>
    </lineage>
</organism>
<dbReference type="InterPro" id="IPR036291">
    <property type="entry name" value="NAD(P)-bd_dom_sf"/>
</dbReference>
<feature type="transmembrane region" description="Helical" evidence="5">
    <location>
        <begin position="20"/>
        <end position="40"/>
    </location>
</feature>
<dbReference type="GO" id="GO:0050661">
    <property type="term" value="F:NADP binding"/>
    <property type="evidence" value="ECO:0007669"/>
    <property type="project" value="InterPro"/>
</dbReference>
<dbReference type="EMBL" id="BONZ01000078">
    <property type="protein sequence ID" value="GIH19258.1"/>
    <property type="molecule type" value="Genomic_DNA"/>
</dbReference>
<sequence length="297" mass="30401">MHVSDTDSKPDAPSPGKPPAVGLVGLGNLGMPIALALLDAGWSVTVFDRRAELVERAGAQGARAAADVSGLADQPMLAIAVTDDTAVDEVLIGSGLLSALRAGSAVAVHSTILPVTAQRLGEQAVAAGIALVDAPVSGGAARARAGDLTVFAGGSPDALHRAKPYLDTVASTVVHLGGAGAGSAAKLGNQLMMFASLAATYEALDLAAVYDVAPEAFLRAVTHSTGDCWIAREWGFFDRTAAEYDASGLPLRYRPWSKDLWDLVATGRAHDLSLPVAGMLAQLMPGWVEAHAHGSQP</sequence>
<dbReference type="SUPFAM" id="SSF51735">
    <property type="entry name" value="NAD(P)-binding Rossmann-fold domains"/>
    <property type="match status" value="1"/>
</dbReference>
<name>A0A8J3VV16_9ACTN</name>
<evidence type="ECO:0000256" key="3">
    <source>
        <dbReference type="ARBA" id="ARBA00023027"/>
    </source>
</evidence>
<evidence type="ECO:0000256" key="1">
    <source>
        <dbReference type="ARBA" id="ARBA00009080"/>
    </source>
</evidence>
<evidence type="ECO:0000256" key="4">
    <source>
        <dbReference type="PIRSR" id="PIRSR000103-1"/>
    </source>
</evidence>
<dbReference type="InterPro" id="IPR029154">
    <property type="entry name" value="HIBADH-like_NADP-bd"/>
</dbReference>
<feature type="domain" description="6-phosphogluconate dehydrogenase NADP-binding" evidence="6">
    <location>
        <begin position="21"/>
        <end position="177"/>
    </location>
</feature>
<keyword evidence="3" id="KW-0520">NAD</keyword>
<dbReference type="InterPro" id="IPR013328">
    <property type="entry name" value="6PGD_dom2"/>
</dbReference>
<gene>
    <name evidence="8" type="ORF">Raf01_74300</name>
</gene>
<dbReference type="InterPro" id="IPR015815">
    <property type="entry name" value="HIBADH-related"/>
</dbReference>
<feature type="active site" evidence="4">
    <location>
        <position position="186"/>
    </location>
</feature>